<keyword evidence="3" id="KW-0378">Hydrolase</keyword>
<keyword evidence="2" id="KW-0479">Metal-binding</keyword>
<evidence type="ECO:0000256" key="2">
    <source>
        <dbReference type="ARBA" id="ARBA00022723"/>
    </source>
</evidence>
<dbReference type="Proteomes" id="UP000243524">
    <property type="component" value="Unassembled WGS sequence"/>
</dbReference>
<dbReference type="Pfam" id="PF02633">
    <property type="entry name" value="Creatininase"/>
    <property type="match status" value="1"/>
</dbReference>
<dbReference type="InterPro" id="IPR003785">
    <property type="entry name" value="Creatininase/forma_Hydrolase"/>
</dbReference>
<comment type="cofactor">
    <cofactor evidence="1">
        <name>Zn(2+)</name>
        <dbReference type="ChEBI" id="CHEBI:29105"/>
    </cofactor>
</comment>
<evidence type="ECO:0000256" key="1">
    <source>
        <dbReference type="ARBA" id="ARBA00001947"/>
    </source>
</evidence>
<comment type="caution">
    <text evidence="6">The sequence shown here is derived from an EMBL/GenBank/DDBJ whole genome shotgun (WGS) entry which is preliminary data.</text>
</comment>
<evidence type="ECO:0000256" key="5">
    <source>
        <dbReference type="ARBA" id="ARBA00024029"/>
    </source>
</evidence>
<organism evidence="6 7">
    <name type="scientific">Halalkalibacillus sediminis</name>
    <dbReference type="NCBI Taxonomy" id="2018042"/>
    <lineage>
        <taxon>Bacteria</taxon>
        <taxon>Bacillati</taxon>
        <taxon>Bacillota</taxon>
        <taxon>Bacilli</taxon>
        <taxon>Bacillales</taxon>
        <taxon>Bacillaceae</taxon>
        <taxon>Halalkalibacillus</taxon>
    </lineage>
</organism>
<dbReference type="InterPro" id="IPR024087">
    <property type="entry name" value="Creatininase-like_sf"/>
</dbReference>
<dbReference type="AlphaFoldDB" id="A0A2I0QV37"/>
<dbReference type="OrthoDB" id="9801445at2"/>
<sequence length="263" mass="29279">MSKNKSAIHHMTWKEAETAFSKDPVVIVPLGSMEEHGPHSITGDYLAATELAKRVSEESDAIYIPTIPFGNSEYFRGYPGTISLSQETVLGFLEDIFRSLIEHGISKIVVFNGHAGNAPAVDQVARKVRRADDVMIASVNLWQGLDPVKKKEIYGDVDPSGHGGEPLTSIMSYLYPDDMRMDLLNDWKEAEKWQDFEVKNFKEVKVGNASANIYFNMEEVSPEGIMGDPTQSSAERGKVIIEHLTQFGVELVEKVSNSQMKVK</sequence>
<comment type="similarity">
    <text evidence="5">Belongs to the creatininase superfamily.</text>
</comment>
<dbReference type="PANTHER" id="PTHR35005">
    <property type="entry name" value="3-DEHYDRO-SCYLLO-INOSOSE HYDROLASE"/>
    <property type="match status" value="1"/>
</dbReference>
<evidence type="ECO:0000256" key="3">
    <source>
        <dbReference type="ARBA" id="ARBA00022801"/>
    </source>
</evidence>
<dbReference type="PANTHER" id="PTHR35005:SF1">
    <property type="entry name" value="2-AMINO-5-FORMYLAMINO-6-RIBOSYLAMINOPYRIMIDIN-4(3H)-ONE 5'-MONOPHOSPHATE DEFORMYLASE"/>
    <property type="match status" value="1"/>
</dbReference>
<reference evidence="6 7" key="1">
    <citation type="submission" date="2017-06" db="EMBL/GenBank/DDBJ databases">
        <title>the draft geome sequence of Illustriluteabacillus marina B3227.</title>
        <authorList>
            <person name="He R.-H."/>
            <person name="Du Z.-J."/>
        </authorList>
    </citation>
    <scope>NUCLEOTIDE SEQUENCE [LARGE SCALE GENOMIC DNA]</scope>
    <source>
        <strain evidence="6 7">B3227</strain>
    </source>
</reference>
<protein>
    <recommendedName>
        <fullName evidence="8">Creatininase</fullName>
    </recommendedName>
</protein>
<accession>A0A2I0QV37</accession>
<evidence type="ECO:0000313" key="7">
    <source>
        <dbReference type="Proteomes" id="UP000243524"/>
    </source>
</evidence>
<dbReference type="SUPFAM" id="SSF102215">
    <property type="entry name" value="Creatininase"/>
    <property type="match status" value="1"/>
</dbReference>
<keyword evidence="4" id="KW-0862">Zinc</keyword>
<evidence type="ECO:0008006" key="8">
    <source>
        <dbReference type="Google" id="ProtNLM"/>
    </source>
</evidence>
<gene>
    <name evidence="6" type="ORF">CEY16_00145</name>
</gene>
<dbReference type="RefSeq" id="WP_101329879.1">
    <property type="nucleotide sequence ID" value="NZ_PJNH01000001.1"/>
</dbReference>
<dbReference type="EMBL" id="PJNH01000001">
    <property type="protein sequence ID" value="PKR78207.1"/>
    <property type="molecule type" value="Genomic_DNA"/>
</dbReference>
<proteinExistence type="inferred from homology"/>
<keyword evidence="7" id="KW-1185">Reference proteome</keyword>
<dbReference type="GO" id="GO:0046872">
    <property type="term" value="F:metal ion binding"/>
    <property type="evidence" value="ECO:0007669"/>
    <property type="project" value="UniProtKB-KW"/>
</dbReference>
<dbReference type="GO" id="GO:0009231">
    <property type="term" value="P:riboflavin biosynthetic process"/>
    <property type="evidence" value="ECO:0007669"/>
    <property type="project" value="TreeGrafter"/>
</dbReference>
<evidence type="ECO:0000313" key="6">
    <source>
        <dbReference type="EMBL" id="PKR78207.1"/>
    </source>
</evidence>
<dbReference type="Gene3D" id="3.40.50.10310">
    <property type="entry name" value="Creatininase"/>
    <property type="match status" value="1"/>
</dbReference>
<evidence type="ECO:0000256" key="4">
    <source>
        <dbReference type="ARBA" id="ARBA00022833"/>
    </source>
</evidence>
<name>A0A2I0QV37_9BACI</name>
<dbReference type="GO" id="GO:0016811">
    <property type="term" value="F:hydrolase activity, acting on carbon-nitrogen (but not peptide) bonds, in linear amides"/>
    <property type="evidence" value="ECO:0007669"/>
    <property type="project" value="TreeGrafter"/>
</dbReference>